<dbReference type="AlphaFoldDB" id="A0A542YVJ2"/>
<dbReference type="EMBL" id="VFOP01000001">
    <property type="protein sequence ID" value="TQL52105.1"/>
    <property type="molecule type" value="Genomic_DNA"/>
</dbReference>
<dbReference type="InterPro" id="IPR018449">
    <property type="entry name" value="NIL_domain"/>
</dbReference>
<dbReference type="OrthoDB" id="9802264at2"/>
<keyword evidence="6" id="KW-1278">Translocase</keyword>
<keyword evidence="4" id="KW-0547">Nucleotide-binding</keyword>
<evidence type="ECO:0000256" key="8">
    <source>
        <dbReference type="ARBA" id="ARBA00023136"/>
    </source>
</evidence>
<dbReference type="GO" id="GO:0006865">
    <property type="term" value="P:amino acid transport"/>
    <property type="evidence" value="ECO:0007669"/>
    <property type="project" value="UniProtKB-KW"/>
</dbReference>
<dbReference type="PROSITE" id="PS50893">
    <property type="entry name" value="ABC_TRANSPORTER_2"/>
    <property type="match status" value="1"/>
</dbReference>
<comment type="caution">
    <text evidence="12">The sequence shown here is derived from an EMBL/GenBank/DDBJ whole genome shotgun (WGS) entry which is preliminary data.</text>
</comment>
<dbReference type="RefSeq" id="WP_141786019.1">
    <property type="nucleotide sequence ID" value="NZ_BAAAIK010000001.1"/>
</dbReference>
<evidence type="ECO:0000256" key="2">
    <source>
        <dbReference type="ARBA" id="ARBA00022448"/>
    </source>
</evidence>
<comment type="similarity">
    <text evidence="1">Belongs to the ABC transporter superfamily.</text>
</comment>
<dbReference type="GO" id="GO:0016887">
    <property type="term" value="F:ATP hydrolysis activity"/>
    <property type="evidence" value="ECO:0007669"/>
    <property type="project" value="InterPro"/>
</dbReference>
<sequence length="341" mass="36866">MTERIRLTDVTKQFPGAKGADPQLALQDVSLSIEAGEIYGLIGQSGAGKSTLLRMIDGLERPTSGTIAVDGTDLAGLRPDEMRALRRSIGMVFQQFSLWNARTVYDNIAVPLKLAGWSKEAINARVAELIDFVGLHGKAFAKPRQLSGGQKQRVGIARAIATRPSIVLADEATSALDPQTTTEIIDLLRAANTEFGITMVVVTHEMDVIARLADRLSILSRGQVVETGEVHQVLSRPEHPVSAGLVGSYTRMTLSEEDRRELREGFAGTGISVVVQESLLRSPVLSRLARQHDVDFTVITGGISRTKGLPYGQLSLALYGEGQDVDAFVAGLRQHAEVSTW</sequence>
<keyword evidence="13" id="KW-1185">Reference proteome</keyword>
<dbReference type="SMART" id="SM00382">
    <property type="entry name" value="AAA"/>
    <property type="match status" value="1"/>
</dbReference>
<dbReference type="Pfam" id="PF00005">
    <property type="entry name" value="ABC_tran"/>
    <property type="match status" value="1"/>
</dbReference>
<evidence type="ECO:0000256" key="10">
    <source>
        <dbReference type="ARBA" id="ARBA00063837"/>
    </source>
</evidence>
<dbReference type="PANTHER" id="PTHR43166:SF30">
    <property type="entry name" value="METHIONINE IMPORT ATP-BINDING PROTEIN METN"/>
    <property type="match status" value="1"/>
</dbReference>
<keyword evidence="3" id="KW-1003">Cell membrane</keyword>
<dbReference type="FunFam" id="3.40.50.300:FF:000056">
    <property type="entry name" value="Cell division ATP-binding protein FtsE"/>
    <property type="match status" value="1"/>
</dbReference>
<dbReference type="SUPFAM" id="SSF52540">
    <property type="entry name" value="P-loop containing nucleoside triphosphate hydrolases"/>
    <property type="match status" value="1"/>
</dbReference>
<keyword evidence="5 12" id="KW-0067">ATP-binding</keyword>
<proteinExistence type="inferred from homology"/>
<evidence type="ECO:0000256" key="6">
    <source>
        <dbReference type="ARBA" id="ARBA00022967"/>
    </source>
</evidence>
<reference evidence="12 13" key="1">
    <citation type="submission" date="2019-06" db="EMBL/GenBank/DDBJ databases">
        <title>Sequencing the genomes of 1000 actinobacteria strains.</title>
        <authorList>
            <person name="Klenk H.-P."/>
        </authorList>
    </citation>
    <scope>NUCLEOTIDE SEQUENCE [LARGE SCALE GENOMIC DNA]</scope>
    <source>
        <strain evidence="12 13">DSM 12335</strain>
    </source>
</reference>
<dbReference type="InterPro" id="IPR050086">
    <property type="entry name" value="MetN_ABC_transporter-like"/>
</dbReference>
<dbReference type="InterPro" id="IPR045865">
    <property type="entry name" value="ACT-like_dom_sf"/>
</dbReference>
<keyword evidence="2" id="KW-0813">Transport</keyword>
<organism evidence="12 13">
    <name type="scientific">Ornithinicoccus hortensis</name>
    <dbReference type="NCBI Taxonomy" id="82346"/>
    <lineage>
        <taxon>Bacteria</taxon>
        <taxon>Bacillati</taxon>
        <taxon>Actinomycetota</taxon>
        <taxon>Actinomycetes</taxon>
        <taxon>Micrococcales</taxon>
        <taxon>Intrasporangiaceae</taxon>
        <taxon>Ornithinicoccus</taxon>
    </lineage>
</organism>
<protein>
    <submittedName>
        <fullName evidence="12">D-methionine transport system ATP-binding protein</fullName>
    </submittedName>
</protein>
<dbReference type="CDD" id="cd03258">
    <property type="entry name" value="ABC_MetN_methionine_transporter"/>
    <property type="match status" value="1"/>
</dbReference>
<name>A0A542YVJ2_9MICO</name>
<dbReference type="Pfam" id="PF09383">
    <property type="entry name" value="NIL"/>
    <property type="match status" value="1"/>
</dbReference>
<comment type="function">
    <text evidence="9">Part of the ABC transporter FtsEX involved in cellular division. Has ATPase activity.</text>
</comment>
<dbReference type="GO" id="GO:0005524">
    <property type="term" value="F:ATP binding"/>
    <property type="evidence" value="ECO:0007669"/>
    <property type="project" value="UniProtKB-KW"/>
</dbReference>
<gene>
    <name evidence="12" type="ORF">FB467_3276</name>
</gene>
<dbReference type="GO" id="GO:0005886">
    <property type="term" value="C:plasma membrane"/>
    <property type="evidence" value="ECO:0007669"/>
    <property type="project" value="UniProtKB-ARBA"/>
</dbReference>
<dbReference type="InterPro" id="IPR003593">
    <property type="entry name" value="AAA+_ATPase"/>
</dbReference>
<evidence type="ECO:0000256" key="5">
    <source>
        <dbReference type="ARBA" id="ARBA00022840"/>
    </source>
</evidence>
<dbReference type="Gene3D" id="3.30.70.260">
    <property type="match status" value="1"/>
</dbReference>
<keyword evidence="8" id="KW-0472">Membrane</keyword>
<evidence type="ECO:0000313" key="12">
    <source>
        <dbReference type="EMBL" id="TQL52105.1"/>
    </source>
</evidence>
<dbReference type="Proteomes" id="UP000319516">
    <property type="component" value="Unassembled WGS sequence"/>
</dbReference>
<evidence type="ECO:0000256" key="9">
    <source>
        <dbReference type="ARBA" id="ARBA00054718"/>
    </source>
</evidence>
<dbReference type="SMART" id="SM00930">
    <property type="entry name" value="NIL"/>
    <property type="match status" value="1"/>
</dbReference>
<feature type="domain" description="ABC transporter" evidence="11">
    <location>
        <begin position="5"/>
        <end position="246"/>
    </location>
</feature>
<dbReference type="InterPro" id="IPR041701">
    <property type="entry name" value="MetN_ABC"/>
</dbReference>
<evidence type="ECO:0000256" key="4">
    <source>
        <dbReference type="ARBA" id="ARBA00022741"/>
    </source>
</evidence>
<dbReference type="PANTHER" id="PTHR43166">
    <property type="entry name" value="AMINO ACID IMPORT ATP-BINDING PROTEIN"/>
    <property type="match status" value="1"/>
</dbReference>
<dbReference type="Gene3D" id="3.40.50.300">
    <property type="entry name" value="P-loop containing nucleotide triphosphate hydrolases"/>
    <property type="match status" value="1"/>
</dbReference>
<evidence type="ECO:0000259" key="11">
    <source>
        <dbReference type="PROSITE" id="PS50893"/>
    </source>
</evidence>
<accession>A0A542YVJ2</accession>
<dbReference type="InterPro" id="IPR017871">
    <property type="entry name" value="ABC_transporter-like_CS"/>
</dbReference>
<evidence type="ECO:0000256" key="3">
    <source>
        <dbReference type="ARBA" id="ARBA00022475"/>
    </source>
</evidence>
<evidence type="ECO:0000313" key="13">
    <source>
        <dbReference type="Proteomes" id="UP000319516"/>
    </source>
</evidence>
<dbReference type="InterPro" id="IPR027417">
    <property type="entry name" value="P-loop_NTPase"/>
</dbReference>
<dbReference type="SUPFAM" id="SSF55021">
    <property type="entry name" value="ACT-like"/>
    <property type="match status" value="1"/>
</dbReference>
<comment type="subunit">
    <text evidence="10">Homodimer. Forms a membrane-associated complex with FtsX.</text>
</comment>
<keyword evidence="7" id="KW-0029">Amino-acid transport</keyword>
<evidence type="ECO:0000256" key="1">
    <source>
        <dbReference type="ARBA" id="ARBA00005417"/>
    </source>
</evidence>
<dbReference type="PROSITE" id="PS00211">
    <property type="entry name" value="ABC_TRANSPORTER_1"/>
    <property type="match status" value="1"/>
</dbReference>
<dbReference type="InterPro" id="IPR003439">
    <property type="entry name" value="ABC_transporter-like_ATP-bd"/>
</dbReference>
<evidence type="ECO:0000256" key="7">
    <source>
        <dbReference type="ARBA" id="ARBA00022970"/>
    </source>
</evidence>